<evidence type="ECO:0000313" key="2">
    <source>
        <dbReference type="Ensembl" id="ENSMPUP00000013959.1"/>
    </source>
</evidence>
<gene>
    <name evidence="4" type="primary">LOC123387976</name>
</gene>
<sequence>MERLGSRGAQKATPRYRRSIGSRAKLTGLPKEVGAWSSSAAVLGAGRSDSYPEAAEREAAVGRGGCSNPLSAAGRRALGAAGICSRWRKGRPGTARLQSPGAGRLLPAGGVGAGGGLSAPGSFRALPPAGLPAGSGGGSGAAGAKRRWGHVGRQAGAEAAADPAIPQPATGSHLCRDKGAAPENTS</sequence>
<keyword evidence="3" id="KW-1185">Reference proteome</keyword>
<organism evidence="2">
    <name type="scientific">Mustela putorius furo</name>
    <name type="common">European domestic ferret</name>
    <name type="synonym">Mustela furo</name>
    <dbReference type="NCBI Taxonomy" id="9669"/>
    <lineage>
        <taxon>Eukaryota</taxon>
        <taxon>Metazoa</taxon>
        <taxon>Chordata</taxon>
        <taxon>Craniata</taxon>
        <taxon>Vertebrata</taxon>
        <taxon>Euteleostomi</taxon>
        <taxon>Mammalia</taxon>
        <taxon>Eutheria</taxon>
        <taxon>Laurasiatheria</taxon>
        <taxon>Carnivora</taxon>
        <taxon>Caniformia</taxon>
        <taxon>Musteloidea</taxon>
        <taxon>Mustelidae</taxon>
        <taxon>Mustelinae</taxon>
        <taxon>Mustela</taxon>
    </lineage>
</organism>
<evidence type="ECO:0000313" key="4">
    <source>
        <dbReference type="RefSeq" id="XP_044922638.1"/>
    </source>
</evidence>
<reference evidence="2" key="1">
    <citation type="submission" date="2024-06" db="UniProtKB">
        <authorList>
            <consortium name="Ensembl"/>
        </authorList>
    </citation>
    <scope>IDENTIFICATION</scope>
</reference>
<name>M3YRK0_MUSPF</name>
<accession>M3YRK0</accession>
<evidence type="ECO:0000313" key="3">
    <source>
        <dbReference type="Proteomes" id="UP000000715"/>
    </source>
</evidence>
<dbReference type="Proteomes" id="UP000000715">
    <property type="component" value="Unplaced"/>
</dbReference>
<feature type="compositionally biased region" description="Low complexity" evidence="1">
    <location>
        <begin position="155"/>
        <end position="169"/>
    </location>
</feature>
<dbReference type="EMBL" id="AEYP01083900">
    <property type="status" value="NOT_ANNOTATED_CDS"/>
    <property type="molecule type" value="Genomic_DNA"/>
</dbReference>
<feature type="region of interest" description="Disordered" evidence="1">
    <location>
        <begin position="46"/>
        <end position="68"/>
    </location>
</feature>
<dbReference type="RefSeq" id="XP_044922638.1">
    <property type="nucleotide sequence ID" value="XM_045066703.1"/>
</dbReference>
<evidence type="ECO:0000256" key="1">
    <source>
        <dbReference type="SAM" id="MobiDB-lite"/>
    </source>
</evidence>
<dbReference type="Ensembl" id="ENSMPUT00000014182.1">
    <property type="protein sequence ID" value="ENSMPUP00000013959.1"/>
    <property type="gene ID" value="ENSMPUG00000014067.1"/>
</dbReference>
<dbReference type="AlphaFoldDB" id="M3YRK0"/>
<proteinExistence type="predicted"/>
<protein>
    <submittedName>
        <fullName evidence="4">Alanine and glycine-rich protein-like</fullName>
    </submittedName>
</protein>
<feature type="region of interest" description="Disordered" evidence="1">
    <location>
        <begin position="1"/>
        <end position="23"/>
    </location>
</feature>
<dbReference type="HOGENOM" id="CLU_1453959_0_0_1"/>
<reference evidence="4" key="2">
    <citation type="submission" date="2025-04" db="UniProtKB">
        <authorList>
            <consortium name="RefSeq"/>
        </authorList>
    </citation>
    <scope>IDENTIFICATION</scope>
    <source>
        <tissue evidence="4">Brain</tissue>
    </source>
</reference>
<feature type="compositionally biased region" description="Low complexity" evidence="1">
    <location>
        <begin position="119"/>
        <end position="132"/>
    </location>
</feature>
<dbReference type="GeneID" id="123387976"/>
<feature type="region of interest" description="Disordered" evidence="1">
    <location>
        <begin position="110"/>
        <end position="186"/>
    </location>
</feature>